<proteinExistence type="predicted"/>
<evidence type="ECO:0000313" key="2">
    <source>
        <dbReference type="EMBL" id="JAU04414.1"/>
    </source>
</evidence>
<name>A0A1J3CCU9_NOCCA</name>
<protein>
    <submittedName>
        <fullName evidence="2">Uncharacterized protein</fullName>
    </submittedName>
</protein>
<dbReference type="PANTHER" id="PTHR35304:SF1">
    <property type="entry name" value="OS05G0120300 PROTEIN"/>
    <property type="match status" value="1"/>
</dbReference>
<dbReference type="PANTHER" id="PTHR35304">
    <property type="entry name" value="OS05G0120300 PROTEIN-RELATED"/>
    <property type="match status" value="1"/>
</dbReference>
<reference evidence="2" key="1">
    <citation type="submission" date="2016-07" db="EMBL/GenBank/DDBJ databases">
        <title>De novo transcriptome assembly of four accessions of the metal hyperaccumulator plant Noccaea caerulescens.</title>
        <authorList>
            <person name="Blande D."/>
            <person name="Halimaa P."/>
            <person name="Tervahauta A.I."/>
            <person name="Aarts M.G."/>
            <person name="Karenlampi S.O."/>
        </authorList>
    </citation>
    <scope>NUCLEOTIDE SEQUENCE</scope>
</reference>
<dbReference type="EMBL" id="GEVI01027906">
    <property type="protein sequence ID" value="JAU04414.1"/>
    <property type="molecule type" value="Transcribed_RNA"/>
</dbReference>
<sequence>MASKCKGDCLNIKSDAACVRPGTTYANLHKWPMAEAEFLRSISQAGSQRRTTVVDGISCRQTYLRSYTFSSKEENKDGGGQDSNDDSGQRNERTCFGGGGGRKKTANRGMMRSSKTTSFAVRVLWKCLTCTSSTRVNVEG</sequence>
<evidence type="ECO:0000256" key="1">
    <source>
        <dbReference type="SAM" id="MobiDB-lite"/>
    </source>
</evidence>
<accession>A0A1J3CCU9</accession>
<gene>
    <name evidence="2" type="ORF">GA_TR5110_c0_g1_i1_g.16602</name>
</gene>
<dbReference type="AlphaFoldDB" id="A0A1J3CCU9"/>
<feature type="region of interest" description="Disordered" evidence="1">
    <location>
        <begin position="70"/>
        <end position="113"/>
    </location>
</feature>
<organism evidence="2">
    <name type="scientific">Noccaea caerulescens</name>
    <name type="common">Alpine penny-cress</name>
    <name type="synonym">Thlaspi caerulescens</name>
    <dbReference type="NCBI Taxonomy" id="107243"/>
    <lineage>
        <taxon>Eukaryota</taxon>
        <taxon>Viridiplantae</taxon>
        <taxon>Streptophyta</taxon>
        <taxon>Embryophyta</taxon>
        <taxon>Tracheophyta</taxon>
        <taxon>Spermatophyta</taxon>
        <taxon>Magnoliopsida</taxon>
        <taxon>eudicotyledons</taxon>
        <taxon>Gunneridae</taxon>
        <taxon>Pentapetalae</taxon>
        <taxon>rosids</taxon>
        <taxon>malvids</taxon>
        <taxon>Brassicales</taxon>
        <taxon>Brassicaceae</taxon>
        <taxon>Coluteocarpeae</taxon>
        <taxon>Noccaea</taxon>
    </lineage>
</organism>